<evidence type="ECO:0000256" key="12">
    <source>
        <dbReference type="ARBA" id="ARBA00023027"/>
    </source>
</evidence>
<dbReference type="EMBL" id="KR051264">
    <property type="protein sequence ID" value="AKT93703.1"/>
    <property type="molecule type" value="Genomic_DNA"/>
</dbReference>
<feature type="transmembrane region" description="Helical" evidence="17">
    <location>
        <begin position="151"/>
        <end position="170"/>
    </location>
</feature>
<comment type="subcellular location">
    <subcellularLocation>
        <location evidence="1 17">Mitochondrion inner membrane</location>
        <topology evidence="1 17">Multi-pass membrane protein</topology>
    </subcellularLocation>
</comment>
<evidence type="ECO:0000256" key="13">
    <source>
        <dbReference type="ARBA" id="ARBA00023075"/>
    </source>
</evidence>
<keyword evidence="7 17" id="KW-0812">Transmembrane</keyword>
<gene>
    <name evidence="19" type="primary">ND2</name>
</gene>
<keyword evidence="15 17" id="KW-0472">Membrane</keyword>
<evidence type="ECO:0000256" key="16">
    <source>
        <dbReference type="ARBA" id="ARBA00049551"/>
    </source>
</evidence>
<evidence type="ECO:0000256" key="8">
    <source>
        <dbReference type="ARBA" id="ARBA00022792"/>
    </source>
</evidence>
<feature type="transmembrane region" description="Helical" evidence="17">
    <location>
        <begin position="5"/>
        <end position="24"/>
    </location>
</feature>
<evidence type="ECO:0000313" key="19">
    <source>
        <dbReference type="EMBL" id="AKT93703.1"/>
    </source>
</evidence>
<evidence type="ECO:0000256" key="14">
    <source>
        <dbReference type="ARBA" id="ARBA00023128"/>
    </source>
</evidence>
<dbReference type="EC" id="7.1.1.2" evidence="3 17"/>
<dbReference type="RefSeq" id="YP_009162945.1">
    <property type="nucleotide sequence ID" value="NC_027729.1"/>
</dbReference>
<comment type="similarity">
    <text evidence="2 17">Belongs to the complex I subunit 2 family.</text>
</comment>
<feature type="transmembrane region" description="Helical" evidence="17">
    <location>
        <begin position="124"/>
        <end position="145"/>
    </location>
</feature>
<feature type="transmembrane region" description="Helical" evidence="17">
    <location>
        <begin position="202"/>
        <end position="219"/>
    </location>
</feature>
<evidence type="ECO:0000256" key="15">
    <source>
        <dbReference type="ARBA" id="ARBA00023136"/>
    </source>
</evidence>
<keyword evidence="6 17" id="KW-0679">Respiratory chain</keyword>
<comment type="catalytic activity">
    <reaction evidence="16 17">
        <text>a ubiquinone + NADH + 5 H(+)(in) = a ubiquinol + NAD(+) + 4 H(+)(out)</text>
        <dbReference type="Rhea" id="RHEA:29091"/>
        <dbReference type="Rhea" id="RHEA-COMP:9565"/>
        <dbReference type="Rhea" id="RHEA-COMP:9566"/>
        <dbReference type="ChEBI" id="CHEBI:15378"/>
        <dbReference type="ChEBI" id="CHEBI:16389"/>
        <dbReference type="ChEBI" id="CHEBI:17976"/>
        <dbReference type="ChEBI" id="CHEBI:57540"/>
        <dbReference type="ChEBI" id="CHEBI:57945"/>
        <dbReference type="EC" id="7.1.1.2"/>
    </reaction>
</comment>
<dbReference type="GO" id="GO:0008137">
    <property type="term" value="F:NADH dehydrogenase (ubiquinone) activity"/>
    <property type="evidence" value="ECO:0007669"/>
    <property type="project" value="UniProtKB-EC"/>
</dbReference>
<evidence type="ECO:0000256" key="10">
    <source>
        <dbReference type="ARBA" id="ARBA00022982"/>
    </source>
</evidence>
<dbReference type="InterPro" id="IPR001750">
    <property type="entry name" value="ND/Mrp_TM"/>
</dbReference>
<dbReference type="CTD" id="4536"/>
<feature type="transmembrane region" description="Helical" evidence="17">
    <location>
        <begin position="60"/>
        <end position="83"/>
    </location>
</feature>
<feature type="transmembrane region" description="Helical" evidence="17">
    <location>
        <begin position="177"/>
        <end position="196"/>
    </location>
</feature>
<proteinExistence type="inferred from homology"/>
<keyword evidence="11 17" id="KW-1133">Transmembrane helix</keyword>
<evidence type="ECO:0000256" key="9">
    <source>
        <dbReference type="ARBA" id="ARBA00022967"/>
    </source>
</evidence>
<dbReference type="GeneID" id="25396636"/>
<dbReference type="GO" id="GO:0006120">
    <property type="term" value="P:mitochondrial electron transport, NADH to ubiquinone"/>
    <property type="evidence" value="ECO:0007669"/>
    <property type="project" value="InterPro"/>
</dbReference>
<feature type="transmembrane region" description="Helical" evidence="17">
    <location>
        <begin position="240"/>
        <end position="268"/>
    </location>
</feature>
<evidence type="ECO:0000256" key="17">
    <source>
        <dbReference type="RuleBase" id="RU003403"/>
    </source>
</evidence>
<geneLocation type="mitochondrion" evidence="19"/>
<accession>A0A0U2EZS1</accession>
<feature type="domain" description="NADH:quinone oxidoreductase/Mrp antiporter transmembrane" evidence="18">
    <location>
        <begin position="26"/>
        <end position="286"/>
    </location>
</feature>
<feature type="transmembrane region" description="Helical" evidence="17">
    <location>
        <begin position="95"/>
        <end position="117"/>
    </location>
</feature>
<dbReference type="Pfam" id="PF00361">
    <property type="entry name" value="Proton_antipo_M"/>
    <property type="match status" value="1"/>
</dbReference>
<keyword evidence="12 17" id="KW-0520">NAD</keyword>
<evidence type="ECO:0000256" key="6">
    <source>
        <dbReference type="ARBA" id="ARBA00022660"/>
    </source>
</evidence>
<dbReference type="InterPro" id="IPR003917">
    <property type="entry name" value="NADH_UbQ_OxRdtase_chain2"/>
</dbReference>
<protein>
    <recommendedName>
        <fullName evidence="4 17">NADH-ubiquinone oxidoreductase chain 2</fullName>
        <ecNumber evidence="3 17">7.1.1.2</ecNumber>
    </recommendedName>
</protein>
<dbReference type="PANTHER" id="PTHR46552:SF1">
    <property type="entry name" value="NADH-UBIQUINONE OXIDOREDUCTASE CHAIN 2"/>
    <property type="match status" value="1"/>
</dbReference>
<feature type="transmembrane region" description="Helical" evidence="17">
    <location>
        <begin position="30"/>
        <end position="48"/>
    </location>
</feature>
<dbReference type="AlphaFoldDB" id="A0A0U2EZS1"/>
<evidence type="ECO:0000256" key="11">
    <source>
        <dbReference type="ARBA" id="ARBA00022989"/>
    </source>
</evidence>
<keyword evidence="5" id="KW-0813">Transport</keyword>
<feature type="transmembrane region" description="Helical" evidence="17">
    <location>
        <begin position="274"/>
        <end position="299"/>
    </location>
</feature>
<evidence type="ECO:0000256" key="7">
    <source>
        <dbReference type="ARBA" id="ARBA00022692"/>
    </source>
</evidence>
<dbReference type="InterPro" id="IPR050175">
    <property type="entry name" value="Complex_I_Subunit_2"/>
</dbReference>
<evidence type="ECO:0000256" key="2">
    <source>
        <dbReference type="ARBA" id="ARBA00007012"/>
    </source>
</evidence>
<sequence length="346" mass="39674">MNNKFFPSNFLFIMIMFMGTLFSLSSSHWLTMWMGLELNLMGFLPLMNIKGKTLEAEASIKYFIIQSMSSSILIISYIIMYAYSLSWYSMFTNNTISTFIMLSLIMKLGGAPLHFWLPSITKQMSWMILFLLLTWQKVAPLFMLSLINTNYTSLIIISVISTITGSIMALNQTNIQLIMTYSSISHLGWMLSMILINSALTLMYFIIYIIISLPLMNILSSNLGNQLFMLSQKNKSNSMVSISLILSLGGLPPLLGFMSKLTILISLIETKMLMMTLLLLMGTLISLYFYLNMALMLMIKSYMMIENNKTHKPYNFMIMLNLFSSFIIYPLITMIMVYAMTIFHKP</sequence>
<evidence type="ECO:0000256" key="1">
    <source>
        <dbReference type="ARBA" id="ARBA00004448"/>
    </source>
</evidence>
<evidence type="ECO:0000256" key="5">
    <source>
        <dbReference type="ARBA" id="ARBA00022448"/>
    </source>
</evidence>
<evidence type="ECO:0000256" key="4">
    <source>
        <dbReference type="ARBA" id="ARBA00021008"/>
    </source>
</evidence>
<dbReference type="PANTHER" id="PTHR46552">
    <property type="entry name" value="NADH-UBIQUINONE OXIDOREDUCTASE CHAIN 2"/>
    <property type="match status" value="1"/>
</dbReference>
<dbReference type="GO" id="GO:0005743">
    <property type="term" value="C:mitochondrial inner membrane"/>
    <property type="evidence" value="ECO:0007669"/>
    <property type="project" value="UniProtKB-SubCell"/>
</dbReference>
<keyword evidence="13 17" id="KW-0830">Ubiquinone</keyword>
<name>A0A0U2EZS1_9MOLL</name>
<evidence type="ECO:0000259" key="18">
    <source>
        <dbReference type="Pfam" id="PF00361"/>
    </source>
</evidence>
<evidence type="ECO:0000256" key="3">
    <source>
        <dbReference type="ARBA" id="ARBA00012944"/>
    </source>
</evidence>
<reference evidence="19" key="1">
    <citation type="journal article" date="2015" name="Mitochondrial DNA">
        <title>Complete mitochondrial genome of the Loligo duvaucelii.</title>
        <authorList>
            <person name="Jiang L."/>
            <person name="Ge C."/>
            <person name="Liu W."/>
            <person name="Wu C."/>
            <person name="Zhu A."/>
        </authorList>
    </citation>
    <scope>NUCLEOTIDE SEQUENCE</scope>
</reference>
<feature type="transmembrane region" description="Helical" evidence="17">
    <location>
        <begin position="320"/>
        <end position="343"/>
    </location>
</feature>
<keyword evidence="8 17" id="KW-0999">Mitochondrion inner membrane</keyword>
<keyword evidence="14 17" id="KW-0496">Mitochondrion</keyword>
<keyword evidence="9 17" id="KW-1278">Translocase</keyword>
<keyword evidence="10 17" id="KW-0249">Electron transport</keyword>
<organism evidence="19">
    <name type="scientific">Uroteuthis duvaucelii</name>
    <dbReference type="NCBI Taxonomy" id="78425"/>
    <lineage>
        <taxon>Eukaryota</taxon>
        <taxon>Metazoa</taxon>
        <taxon>Spiralia</taxon>
        <taxon>Lophotrochozoa</taxon>
        <taxon>Mollusca</taxon>
        <taxon>Cephalopoda</taxon>
        <taxon>Coleoidea</taxon>
        <taxon>Decapodiformes</taxon>
        <taxon>Myopsida</taxon>
        <taxon>Loliginidae</taxon>
        <taxon>Uroteuthis</taxon>
    </lineage>
</organism>
<comment type="function">
    <text evidence="17">Core subunit of the mitochondrial membrane respiratory chain NADH dehydrogenase (Complex I) which catalyzes electron transfer from NADH through the respiratory chain, using ubiquinone as an electron acceptor. Essential for the catalytic activity and assembly of complex I.</text>
</comment>
<dbReference type="PRINTS" id="PR01436">
    <property type="entry name" value="NADHDHGNASE2"/>
</dbReference>